<dbReference type="GO" id="GO:0015035">
    <property type="term" value="F:protein-disulfide reductase activity"/>
    <property type="evidence" value="ECO:0007669"/>
    <property type="project" value="InterPro"/>
</dbReference>
<dbReference type="AlphaFoldDB" id="A0A8J3Y4N0"/>
<organism evidence="1 2">
    <name type="scientific">Spirilliplanes yamanashiensis</name>
    <dbReference type="NCBI Taxonomy" id="42233"/>
    <lineage>
        <taxon>Bacteria</taxon>
        <taxon>Bacillati</taxon>
        <taxon>Actinomycetota</taxon>
        <taxon>Actinomycetes</taxon>
        <taxon>Micromonosporales</taxon>
        <taxon>Micromonosporaceae</taxon>
        <taxon>Spirilliplanes</taxon>
    </lineage>
</organism>
<accession>A0A8J3Y4N0</accession>
<dbReference type="InterPro" id="IPR007263">
    <property type="entry name" value="DCC1-like"/>
</dbReference>
<dbReference type="EMBL" id="BOOY01000003">
    <property type="protein sequence ID" value="GIJ01329.1"/>
    <property type="molecule type" value="Genomic_DNA"/>
</dbReference>
<dbReference type="Proteomes" id="UP000652013">
    <property type="component" value="Unassembled WGS sequence"/>
</dbReference>
<comment type="caution">
    <text evidence="1">The sequence shown here is derived from an EMBL/GenBank/DDBJ whole genome shotgun (WGS) entry which is preliminary data.</text>
</comment>
<protein>
    <recommendedName>
        <fullName evidence="3">Thiol-disulfide oxidoreductase DCC</fullName>
    </recommendedName>
</protein>
<dbReference type="RefSeq" id="WP_203936650.1">
    <property type="nucleotide sequence ID" value="NZ_BAAAGJ010000005.1"/>
</dbReference>
<evidence type="ECO:0000313" key="2">
    <source>
        <dbReference type="Proteomes" id="UP000652013"/>
    </source>
</evidence>
<proteinExistence type="predicted"/>
<name>A0A8J3Y4N0_9ACTN</name>
<gene>
    <name evidence="1" type="ORF">Sya03_06810</name>
</gene>
<reference evidence="1" key="1">
    <citation type="submission" date="2021-01" db="EMBL/GenBank/DDBJ databases">
        <title>Whole genome shotgun sequence of Spirilliplanes yamanashiensis NBRC 15828.</title>
        <authorList>
            <person name="Komaki H."/>
            <person name="Tamura T."/>
        </authorList>
    </citation>
    <scope>NUCLEOTIDE SEQUENCE</scope>
    <source>
        <strain evidence="1">NBRC 15828</strain>
    </source>
</reference>
<sequence length="144" mass="15150">MTAPLPTGPAAHPGGRIGGFTVLYDAGCPICRAAHHWLAGRPQLVPLTFVPAASPAARRLFPGLDHARTLRDITVVADTGEVYAGDAAWLACLWALADYRALADRLARPDLLPTARRVIGLAAAVRERTRAGGYGEVCADDACP</sequence>
<evidence type="ECO:0000313" key="1">
    <source>
        <dbReference type="EMBL" id="GIJ01329.1"/>
    </source>
</evidence>
<evidence type="ECO:0008006" key="3">
    <source>
        <dbReference type="Google" id="ProtNLM"/>
    </source>
</evidence>
<dbReference type="Pfam" id="PF04134">
    <property type="entry name" value="DCC1-like"/>
    <property type="match status" value="1"/>
</dbReference>
<keyword evidence="2" id="KW-1185">Reference proteome</keyword>